<evidence type="ECO:0000256" key="1">
    <source>
        <dbReference type="SAM" id="MobiDB-lite"/>
    </source>
</evidence>
<comment type="caution">
    <text evidence="2">The sequence shown here is derived from an EMBL/GenBank/DDBJ whole genome shotgun (WGS) entry which is preliminary data.</text>
</comment>
<protein>
    <submittedName>
        <fullName evidence="2">Uncharacterized protein</fullName>
    </submittedName>
</protein>
<name>A0A8S9IQA9_BRACR</name>
<reference evidence="2" key="1">
    <citation type="submission" date="2019-12" db="EMBL/GenBank/DDBJ databases">
        <title>Genome sequencing and annotation of Brassica cretica.</title>
        <authorList>
            <person name="Studholme D.J."/>
            <person name="Sarris P.F."/>
        </authorList>
    </citation>
    <scope>NUCLEOTIDE SEQUENCE</scope>
    <source>
        <strain evidence="2">PFS-102/07</strain>
        <tissue evidence="2">Leaf</tissue>
    </source>
</reference>
<organism evidence="2">
    <name type="scientific">Brassica cretica</name>
    <name type="common">Mustard</name>
    <dbReference type="NCBI Taxonomy" id="69181"/>
    <lineage>
        <taxon>Eukaryota</taxon>
        <taxon>Viridiplantae</taxon>
        <taxon>Streptophyta</taxon>
        <taxon>Embryophyta</taxon>
        <taxon>Tracheophyta</taxon>
        <taxon>Spermatophyta</taxon>
        <taxon>Magnoliopsida</taxon>
        <taxon>eudicotyledons</taxon>
        <taxon>Gunneridae</taxon>
        <taxon>Pentapetalae</taxon>
        <taxon>rosids</taxon>
        <taxon>malvids</taxon>
        <taxon>Brassicales</taxon>
        <taxon>Brassicaceae</taxon>
        <taxon>Brassiceae</taxon>
        <taxon>Brassica</taxon>
    </lineage>
</organism>
<gene>
    <name evidence="2" type="ORF">F2Q70_00004032</name>
</gene>
<feature type="region of interest" description="Disordered" evidence="1">
    <location>
        <begin position="1"/>
        <end position="20"/>
    </location>
</feature>
<evidence type="ECO:0000313" key="2">
    <source>
        <dbReference type="EMBL" id="KAF2572004.1"/>
    </source>
</evidence>
<dbReference type="EMBL" id="QGKY02001015">
    <property type="protein sequence ID" value="KAF2572004.1"/>
    <property type="molecule type" value="Genomic_DNA"/>
</dbReference>
<dbReference type="AlphaFoldDB" id="A0A8S9IQA9"/>
<accession>A0A8S9IQA9</accession>
<proteinExistence type="predicted"/>
<sequence length="207" mass="23710">MGKKRPREHTTTPSTLDQSRVGRRVIRGLEIRTTTRMSSAIFIKPAATQPLTAKFSAQDWLQNCLQENSPMYRALKTSSANWTASRETIRLPKWKTLSKIEHKPSETYPDQLRIGPSMTIGTRTNQARSLRNYRICTLSVLLVRYVTTELQPKPSRYVATERPFLSVASSDRAFPKRRYDISPCILVYPSMLSLEDRSDPISCFPPF</sequence>